<dbReference type="PANTHER" id="PTHR47691:SF3">
    <property type="entry name" value="HTH-TYPE TRANSCRIPTIONAL REGULATOR RV0890C-RELATED"/>
    <property type="match status" value="1"/>
</dbReference>
<dbReference type="InterPro" id="IPR001387">
    <property type="entry name" value="Cro/C1-type_HTH"/>
</dbReference>
<dbReference type="RefSeq" id="WP_089253346.1">
    <property type="nucleotide sequence ID" value="NZ_FZPH01000012.1"/>
</dbReference>
<evidence type="ECO:0000259" key="1">
    <source>
        <dbReference type="PROSITE" id="PS50943"/>
    </source>
</evidence>
<dbReference type="GO" id="GO:0003677">
    <property type="term" value="F:DNA binding"/>
    <property type="evidence" value="ECO:0007669"/>
    <property type="project" value="InterPro"/>
</dbReference>
<dbReference type="InterPro" id="IPR011990">
    <property type="entry name" value="TPR-like_helical_dom_sf"/>
</dbReference>
<dbReference type="Proteomes" id="UP000198362">
    <property type="component" value="Unassembled WGS sequence"/>
</dbReference>
<proteinExistence type="predicted"/>
<dbReference type="InterPro" id="IPR002182">
    <property type="entry name" value="NB-ARC"/>
</dbReference>
<dbReference type="InterPro" id="IPR019734">
    <property type="entry name" value="TPR_rpt"/>
</dbReference>
<dbReference type="PANTHER" id="PTHR47691">
    <property type="entry name" value="REGULATOR-RELATED"/>
    <property type="match status" value="1"/>
</dbReference>
<dbReference type="Gene3D" id="1.10.260.40">
    <property type="entry name" value="lambda repressor-like DNA-binding domains"/>
    <property type="match status" value="1"/>
</dbReference>
<dbReference type="CDD" id="cd00093">
    <property type="entry name" value="HTH_XRE"/>
    <property type="match status" value="1"/>
</dbReference>
<feature type="domain" description="HTH cro/C1-type" evidence="1">
    <location>
        <begin position="16"/>
        <end position="71"/>
    </location>
</feature>
<dbReference type="Pfam" id="PF13424">
    <property type="entry name" value="TPR_12"/>
    <property type="match status" value="2"/>
</dbReference>
<dbReference type="OrthoDB" id="7628974at2"/>
<dbReference type="SMART" id="SM00530">
    <property type="entry name" value="HTH_XRE"/>
    <property type="match status" value="1"/>
</dbReference>
<dbReference type="GO" id="GO:0043531">
    <property type="term" value="F:ADP binding"/>
    <property type="evidence" value="ECO:0007669"/>
    <property type="project" value="InterPro"/>
</dbReference>
<dbReference type="Gene3D" id="1.25.40.10">
    <property type="entry name" value="Tetratricopeptide repeat domain"/>
    <property type="match status" value="1"/>
</dbReference>
<dbReference type="Pfam" id="PF00931">
    <property type="entry name" value="NB-ARC"/>
    <property type="match status" value="1"/>
</dbReference>
<dbReference type="EMBL" id="FZPH01000012">
    <property type="protein sequence ID" value="SNT60724.1"/>
    <property type="molecule type" value="Genomic_DNA"/>
</dbReference>
<dbReference type="PROSITE" id="PS50943">
    <property type="entry name" value="HTH_CROC1"/>
    <property type="match status" value="1"/>
</dbReference>
<dbReference type="SUPFAM" id="SSF47413">
    <property type="entry name" value="lambda repressor-like DNA-binding domains"/>
    <property type="match status" value="1"/>
</dbReference>
<dbReference type="AlphaFoldDB" id="A0A239P249"/>
<organism evidence="2 3">
    <name type="scientific">Asanoa hainanensis</name>
    <dbReference type="NCBI Taxonomy" id="560556"/>
    <lineage>
        <taxon>Bacteria</taxon>
        <taxon>Bacillati</taxon>
        <taxon>Actinomycetota</taxon>
        <taxon>Actinomycetes</taxon>
        <taxon>Micromonosporales</taxon>
        <taxon>Micromonosporaceae</taxon>
        <taxon>Asanoa</taxon>
    </lineage>
</organism>
<protein>
    <submittedName>
        <fullName evidence="2">Tetratricopeptide repeat-containing protein</fullName>
    </submittedName>
</protein>
<dbReference type="SUPFAM" id="SSF52540">
    <property type="entry name" value="P-loop containing nucleoside triphosphate hydrolases"/>
    <property type="match status" value="1"/>
</dbReference>
<gene>
    <name evidence="2" type="ORF">SAMN05421812_112174</name>
</gene>
<dbReference type="Pfam" id="PF13560">
    <property type="entry name" value="HTH_31"/>
    <property type="match status" value="1"/>
</dbReference>
<reference evidence="2 3" key="1">
    <citation type="submission" date="2017-06" db="EMBL/GenBank/DDBJ databases">
        <authorList>
            <person name="Kim H.J."/>
            <person name="Triplett B.A."/>
        </authorList>
    </citation>
    <scope>NUCLEOTIDE SEQUENCE [LARGE SCALE GENOMIC DNA]</scope>
    <source>
        <strain evidence="2 3">CGMCC 4.5593</strain>
    </source>
</reference>
<dbReference type="SMART" id="SM00028">
    <property type="entry name" value="TPR"/>
    <property type="match status" value="5"/>
</dbReference>
<evidence type="ECO:0000313" key="3">
    <source>
        <dbReference type="Proteomes" id="UP000198362"/>
    </source>
</evidence>
<dbReference type="Gene3D" id="3.40.50.300">
    <property type="entry name" value="P-loop containing nucleotide triphosphate hydrolases"/>
    <property type="match status" value="1"/>
</dbReference>
<name>A0A239P249_9ACTN</name>
<evidence type="ECO:0000313" key="2">
    <source>
        <dbReference type="EMBL" id="SNT60724.1"/>
    </source>
</evidence>
<sequence>MCLWLGGDVTEIGAVVRQHRRRLGLSQQELADQSGLTVRGLRKIESGRSGVPRPITVRLLADAFGLTGADREEFLAAVHAPPPKPKPKAPAQLPADLAFTGRAAALRQLDTFLDDTGRGGAVGVAVVSGTAGVGKTSLAVHWAHRVAGRFPDGQLYVNLRGFDVSGSVTNPADALRGFLDALRVQPDRVPEGLSEQSALFRSVLAGKRVLIVLDNARDAEQVRPLLPGTAGCVVVVTSRRQLTSLVAVEGARPLELDTLPADEARLLLASRLGADRISAEPGPVDDLVQRCAGLPLALVVVAARAAVGPRPSLAALADALRDSRDALDTLDGGDDATNIRALFSCSYDALSEPAARLFRSLGLHPGPDVGAEAAASMAGRPLAEVRGLLVELSRAHLITEHVAGRYSFHDLLRGYATERAHAEDDDARRREGAHRVLDHYVHTARAAAMLINPGRDPITIPAPLPGVVAEPLGKRQDALTWFDSESRVLVTATTHAADTGFERHAWQLAWATADYFENRGQWRDWEVTLETALDCATTLGDASAQAFAHRFLARLAAQRRRYDDAVEHCHRALDGYRSVDDIAGLAHANFLLGWISDLRGQDDDAQRYVETALALARECGHRILQAVALNAIGWLHAQRGDLATALESCQGALAVQEEIGDQAGAAATLDSIGYICHSLSRYPEAIEHFHRSLDVYEGLGDRYVETIVLTHLGDTHQAAGNTDAAHGAWRRALATLEEIDHPDAADVRARLDGPAG</sequence>
<keyword evidence="3" id="KW-1185">Reference proteome</keyword>
<dbReference type="PRINTS" id="PR00364">
    <property type="entry name" value="DISEASERSIST"/>
</dbReference>
<dbReference type="InterPro" id="IPR027417">
    <property type="entry name" value="P-loop_NTPase"/>
</dbReference>
<dbReference type="InterPro" id="IPR010982">
    <property type="entry name" value="Lambda_DNA-bd_dom_sf"/>
</dbReference>
<accession>A0A239P249</accession>
<dbReference type="SUPFAM" id="SSF48452">
    <property type="entry name" value="TPR-like"/>
    <property type="match status" value="2"/>
</dbReference>